<dbReference type="PANTHER" id="PTHR42928:SF5">
    <property type="entry name" value="BLR1237 PROTEIN"/>
    <property type="match status" value="1"/>
</dbReference>
<proteinExistence type="inferred from homology"/>
<dbReference type="EMBL" id="CP058554">
    <property type="protein sequence ID" value="QMV74323.1"/>
    <property type="molecule type" value="Genomic_DNA"/>
</dbReference>
<dbReference type="PROSITE" id="PS51318">
    <property type="entry name" value="TAT"/>
    <property type="match status" value="1"/>
</dbReference>
<organism evidence="3 4">
    <name type="scientific">Comamonas piscis</name>
    <dbReference type="NCBI Taxonomy" id="1562974"/>
    <lineage>
        <taxon>Bacteria</taxon>
        <taxon>Pseudomonadati</taxon>
        <taxon>Pseudomonadota</taxon>
        <taxon>Betaproteobacteria</taxon>
        <taxon>Burkholderiales</taxon>
        <taxon>Comamonadaceae</taxon>
        <taxon>Comamonas</taxon>
    </lineage>
</organism>
<dbReference type="RefSeq" id="WP_182323874.1">
    <property type="nucleotide sequence ID" value="NZ_CP058554.1"/>
</dbReference>
<evidence type="ECO:0000256" key="2">
    <source>
        <dbReference type="SAM" id="SignalP"/>
    </source>
</evidence>
<accession>A0A7G5EJZ8</accession>
<dbReference type="Proteomes" id="UP000515240">
    <property type="component" value="Chromosome"/>
</dbReference>
<dbReference type="Gene3D" id="3.40.190.10">
    <property type="entry name" value="Periplasmic binding protein-like II"/>
    <property type="match status" value="1"/>
</dbReference>
<reference evidence="3 4" key="1">
    <citation type="journal article" date="2020" name="G3 (Bethesda)">
        <title>CeMbio - The Caenorhabditis elegans Microbiome Resource.</title>
        <authorList>
            <person name="Dirksen P."/>
            <person name="Assie A."/>
            <person name="Zimmermann J."/>
            <person name="Zhang F."/>
            <person name="Tietje A.M."/>
            <person name="Marsh S.A."/>
            <person name="Felix M.A."/>
            <person name="Shapira M."/>
            <person name="Kaleta C."/>
            <person name="Schulenburg H."/>
            <person name="Samuel B."/>
        </authorList>
    </citation>
    <scope>NUCLEOTIDE SEQUENCE [LARGE SCALE GENOMIC DNA]</scope>
    <source>
        <strain evidence="3 4">BIGb0172</strain>
    </source>
</reference>
<dbReference type="InterPro" id="IPR042100">
    <property type="entry name" value="Bug_dom1"/>
</dbReference>
<sequence length="330" mass="34929">MNPLRIERRTLLMAAVAAALPAALPLARAAVPWPSKPVRLVVTSSPGSGGDVFARLLAPGLQAALGQPFYVENKVGANGIIANDFVVKSNDAHTVLFAPSSAIVINPFIQPKLPYDTQRDLLPVGQIGLSGIFLVANPETGIASLPDVVRYAKANPGKLSCGSWGNGSSGHLALEGLKAHYGIDIHHVPYKALSTELSDIIGNNIPMGFMDIASPVPHIRNGKLLAVGVTGTQRAPATPQVATFTEQGFKFDADGWYGVFLPAGTSNPEMVERLNQALVQVAQSADIRKKFEDQNMALPAVKPAAEFARSIQSDMKVWGGLAKLADLKMS</sequence>
<dbReference type="InterPro" id="IPR005064">
    <property type="entry name" value="BUG"/>
</dbReference>
<feature type="chain" id="PRO_5028962947" evidence="2">
    <location>
        <begin position="30"/>
        <end position="330"/>
    </location>
</feature>
<dbReference type="PIRSF" id="PIRSF017082">
    <property type="entry name" value="YflP"/>
    <property type="match status" value="1"/>
</dbReference>
<dbReference type="PANTHER" id="PTHR42928">
    <property type="entry name" value="TRICARBOXYLATE-BINDING PROTEIN"/>
    <property type="match status" value="1"/>
</dbReference>
<comment type="similarity">
    <text evidence="1">Belongs to the UPF0065 (bug) family.</text>
</comment>
<dbReference type="SUPFAM" id="SSF53850">
    <property type="entry name" value="Periplasmic binding protein-like II"/>
    <property type="match status" value="1"/>
</dbReference>
<dbReference type="AlphaFoldDB" id="A0A7G5EJZ8"/>
<name>A0A7G5EJZ8_9BURK</name>
<dbReference type="Pfam" id="PF03401">
    <property type="entry name" value="TctC"/>
    <property type="match status" value="1"/>
</dbReference>
<evidence type="ECO:0000256" key="1">
    <source>
        <dbReference type="ARBA" id="ARBA00006987"/>
    </source>
</evidence>
<protein>
    <submittedName>
        <fullName evidence="3">Tripartite tricarboxylate transporter substrate binding protein</fullName>
    </submittedName>
</protein>
<evidence type="ECO:0000313" key="3">
    <source>
        <dbReference type="EMBL" id="QMV74323.1"/>
    </source>
</evidence>
<keyword evidence="2" id="KW-0732">Signal</keyword>
<keyword evidence="4" id="KW-1185">Reference proteome</keyword>
<dbReference type="Gene3D" id="3.40.190.150">
    <property type="entry name" value="Bordetella uptake gene, domain 1"/>
    <property type="match status" value="1"/>
</dbReference>
<dbReference type="InterPro" id="IPR006311">
    <property type="entry name" value="TAT_signal"/>
</dbReference>
<evidence type="ECO:0000313" key="4">
    <source>
        <dbReference type="Proteomes" id="UP000515240"/>
    </source>
</evidence>
<feature type="signal peptide" evidence="2">
    <location>
        <begin position="1"/>
        <end position="29"/>
    </location>
</feature>
<dbReference type="KEGG" id="cpis:HS961_16605"/>
<gene>
    <name evidence="3" type="ORF">HS961_16605</name>
</gene>